<feature type="transmembrane region" description="Helical" evidence="16">
    <location>
        <begin position="407"/>
        <end position="427"/>
    </location>
</feature>
<keyword evidence="6 16" id="KW-0812">Transmembrane</keyword>
<comment type="similarity">
    <text evidence="3 16">Belongs to the complex I subunit 5 family.</text>
</comment>
<feature type="transmembrane region" description="Helical" evidence="16">
    <location>
        <begin position="58"/>
        <end position="77"/>
    </location>
</feature>
<dbReference type="EC" id="7.1.1.-" evidence="16"/>
<dbReference type="NCBIfam" id="TIGR01974">
    <property type="entry name" value="NDH_I_L"/>
    <property type="match status" value="1"/>
</dbReference>
<evidence type="ECO:0000256" key="1">
    <source>
        <dbReference type="ARBA" id="ARBA00004059"/>
    </source>
</evidence>
<proteinExistence type="inferred from homology"/>
<evidence type="ECO:0000256" key="11">
    <source>
        <dbReference type="ARBA" id="ARBA00022989"/>
    </source>
</evidence>
<keyword evidence="9 16" id="KW-0618">Plastoquinone</keyword>
<evidence type="ECO:0000259" key="18">
    <source>
        <dbReference type="Pfam" id="PF00662"/>
    </source>
</evidence>
<feature type="transmembrane region" description="Helical" evidence="16">
    <location>
        <begin position="113"/>
        <end position="132"/>
    </location>
</feature>
<feature type="domain" description="NADH:quinone oxidoreductase/Mrp antiporter transmembrane" evidence="17">
    <location>
        <begin position="158"/>
        <end position="459"/>
    </location>
</feature>
<dbReference type="GO" id="GO:0008137">
    <property type="term" value="F:NADH dehydrogenase (ubiquinone) activity"/>
    <property type="evidence" value="ECO:0007669"/>
    <property type="project" value="InterPro"/>
</dbReference>
<evidence type="ECO:0000256" key="15">
    <source>
        <dbReference type="ARBA" id="ARBA00048026"/>
    </source>
</evidence>
<comment type="subcellular location">
    <subcellularLocation>
        <location evidence="2 16">Plastid</location>
        <location evidence="2 16">Chloroplast thylakoid membrane</location>
        <topology evidence="2 16">Multi-pass membrane protein</topology>
    </subcellularLocation>
</comment>
<evidence type="ECO:0000256" key="8">
    <source>
        <dbReference type="ARBA" id="ARBA00022857"/>
    </source>
</evidence>
<feature type="transmembrane region" description="Helical" evidence="16">
    <location>
        <begin position="668"/>
        <end position="687"/>
    </location>
</feature>
<feature type="transmembrane region" description="Helical" evidence="16">
    <location>
        <begin position="346"/>
        <end position="364"/>
    </location>
</feature>
<dbReference type="GO" id="GO:0003954">
    <property type="term" value="F:NADH dehydrogenase activity"/>
    <property type="evidence" value="ECO:0007669"/>
    <property type="project" value="TreeGrafter"/>
</dbReference>
<keyword evidence="16" id="KW-0793">Thylakoid</keyword>
<feature type="transmembrane region" description="Helical" evidence="16">
    <location>
        <begin position="500"/>
        <end position="523"/>
    </location>
</feature>
<feature type="transmembrane region" description="Helical" evidence="16">
    <location>
        <begin position="89"/>
        <end position="106"/>
    </location>
</feature>
<dbReference type="InterPro" id="IPR001516">
    <property type="entry name" value="Proton_antipo_N"/>
</dbReference>
<dbReference type="Pfam" id="PF00662">
    <property type="entry name" value="Proton_antipo_N"/>
    <property type="match status" value="1"/>
</dbReference>
<dbReference type="InterPro" id="IPR018393">
    <property type="entry name" value="NADHpl_OxRdtase_5_subgr"/>
</dbReference>
<keyword evidence="7 16" id="KW-0874">Quinone</keyword>
<evidence type="ECO:0000256" key="9">
    <source>
        <dbReference type="ARBA" id="ARBA00022957"/>
    </source>
</evidence>
<feature type="transmembrane region" description="Helical" evidence="16">
    <location>
        <begin position="276"/>
        <end position="295"/>
    </location>
</feature>
<dbReference type="Pfam" id="PF00361">
    <property type="entry name" value="Proton_antipo_M"/>
    <property type="match status" value="1"/>
</dbReference>
<dbReference type="RefSeq" id="YP_009258620.1">
    <property type="nucleotide sequence ID" value="NC_030357.1"/>
</dbReference>
<dbReference type="Gene3D" id="1.20.5.2700">
    <property type="match status" value="1"/>
</dbReference>
<accession>A0A191T5A8</accession>
<evidence type="ECO:0000256" key="5">
    <source>
        <dbReference type="ARBA" id="ARBA00018648"/>
    </source>
</evidence>
<feature type="transmembrane region" description="Helical" evidence="16">
    <location>
        <begin position="24"/>
        <end position="46"/>
    </location>
</feature>
<dbReference type="PRINTS" id="PR01434">
    <property type="entry name" value="NADHDHGNASE5"/>
</dbReference>
<evidence type="ECO:0000259" key="17">
    <source>
        <dbReference type="Pfam" id="PF00361"/>
    </source>
</evidence>
<dbReference type="PANTHER" id="PTHR42829">
    <property type="entry name" value="NADH-UBIQUINONE OXIDOREDUCTASE CHAIN 5"/>
    <property type="match status" value="1"/>
</dbReference>
<comment type="catalytic activity">
    <reaction evidence="15 16">
        <text>a plastoquinone + NADH + (n+1) H(+)(in) = a plastoquinol + NAD(+) + n H(+)(out)</text>
        <dbReference type="Rhea" id="RHEA:42608"/>
        <dbReference type="Rhea" id="RHEA-COMP:9561"/>
        <dbReference type="Rhea" id="RHEA-COMP:9562"/>
        <dbReference type="ChEBI" id="CHEBI:15378"/>
        <dbReference type="ChEBI" id="CHEBI:17757"/>
        <dbReference type="ChEBI" id="CHEBI:57540"/>
        <dbReference type="ChEBI" id="CHEBI:57945"/>
        <dbReference type="ChEBI" id="CHEBI:62192"/>
    </reaction>
</comment>
<feature type="transmembrane region" description="Helical" evidence="16">
    <location>
        <begin position="204"/>
        <end position="225"/>
    </location>
</feature>
<dbReference type="Pfam" id="PF01010">
    <property type="entry name" value="Proton_antipo_C"/>
    <property type="match status" value="1"/>
</dbReference>
<keyword evidence="11 16" id="KW-1133">Transmembrane helix</keyword>
<feature type="transmembrane region" description="Helical" evidence="16">
    <location>
        <begin position="447"/>
        <end position="468"/>
    </location>
</feature>
<organism evidence="20">
    <name type="scientific">Cosmarium botrytis</name>
    <dbReference type="NCBI Taxonomy" id="33101"/>
    <lineage>
        <taxon>Eukaryota</taxon>
        <taxon>Viridiplantae</taxon>
        <taxon>Streptophyta</taxon>
        <taxon>Zygnematophyceae</taxon>
        <taxon>Zygnematophycidae</taxon>
        <taxon>Desmidiales</taxon>
        <taxon>Desmidiaceae</taxon>
        <taxon>Cosmarium</taxon>
    </lineage>
</organism>
<evidence type="ECO:0000256" key="16">
    <source>
        <dbReference type="RuleBase" id="RU364062"/>
    </source>
</evidence>
<name>A0A191T5A8_9VIRI</name>
<keyword evidence="12 16" id="KW-0520">NAD</keyword>
<keyword evidence="16 20" id="KW-0934">Plastid</keyword>
<keyword evidence="13 16" id="KW-0472">Membrane</keyword>
<comment type="subunit">
    <text evidence="4 16">NDH is composed of at least 16 different subunits, 5 of which are encoded in the nucleus.</text>
</comment>
<keyword evidence="10" id="KW-1278">Translocase</keyword>
<evidence type="ECO:0000256" key="13">
    <source>
        <dbReference type="ARBA" id="ARBA00023136"/>
    </source>
</evidence>
<dbReference type="PRINTS" id="PR01435">
    <property type="entry name" value="NPOXDRDTASE5"/>
</dbReference>
<evidence type="ECO:0000256" key="2">
    <source>
        <dbReference type="ARBA" id="ARBA00004454"/>
    </source>
</evidence>
<keyword evidence="8 16" id="KW-0521">NADP</keyword>
<dbReference type="NCBIfam" id="NF005141">
    <property type="entry name" value="PRK06590.1"/>
    <property type="match status" value="1"/>
</dbReference>
<keyword evidence="16" id="KW-0813">Transport</keyword>
<comment type="function">
    <text evidence="1 16">NDH shuttles electrons from NAD(P)H:plastoquinone, via FMN and iron-sulfur (Fe-S) centers, to quinones in the photosynthetic chain and possibly in a chloroplast respiratory chain. The immediate electron acceptor for the enzyme in this species is believed to be plastoquinone. Couples the redox reaction to proton translocation, and thus conserves the redox energy in a proton gradient.</text>
</comment>
<dbReference type="GO" id="GO:0048038">
    <property type="term" value="F:quinone binding"/>
    <property type="evidence" value="ECO:0007669"/>
    <property type="project" value="UniProtKB-KW"/>
</dbReference>
<evidence type="ECO:0000256" key="7">
    <source>
        <dbReference type="ARBA" id="ARBA00022719"/>
    </source>
</evidence>
<evidence type="ECO:0000256" key="14">
    <source>
        <dbReference type="ARBA" id="ARBA00047726"/>
    </source>
</evidence>
<dbReference type="GO" id="GO:0009535">
    <property type="term" value="C:chloroplast thylakoid membrane"/>
    <property type="evidence" value="ECO:0007669"/>
    <property type="project" value="UniProtKB-SubCell"/>
</dbReference>
<evidence type="ECO:0000256" key="4">
    <source>
        <dbReference type="ARBA" id="ARBA00011199"/>
    </source>
</evidence>
<feature type="transmembrane region" description="Helical" evidence="16">
    <location>
        <begin position="237"/>
        <end position="256"/>
    </location>
</feature>
<dbReference type="AlphaFoldDB" id="A0A191T5A8"/>
<protein>
    <recommendedName>
        <fullName evidence="5 16">NAD(P)H-quinone oxidoreductase subunit 5, chloroplastic</fullName>
        <ecNumber evidence="16">7.1.1.-</ecNumber>
    </recommendedName>
    <alternativeName>
        <fullName evidence="16">NADH-plastoquinone oxidoreductase subunit 5</fullName>
    </alternativeName>
</protein>
<dbReference type="GeneID" id="27984995"/>
<sequence>MCELPSDLTKKINKTSNMQLIDQYGWLIPLFPCLSALILGFGLLSFRRGTRSLRWASAAISIAFLGFSMMLSFGLFWDQILNNSAHIYIWSWITTEAVSLQIGYVIDPLSSIMLVLVTTVGIGVMIYTDGYMSHDQGYVRFFLYLSLFTASMLGLVLSSNLIQIYAFWELVGMCSYLLVGFWFSRPSAAAACQKAFVTNRVGDFGLLLGILGFYWITGSFDFETITNRFCELLNNNNVNVSFAIVCSLLLFLGPVAKSAQFPLHVWLPDAMEGPTPISALIHAATMVAAGIFLVARLLPLFQNLPMVMDIIAITGVSTALLGATLALSQRDLKRGLAYSTMSQLGYMMLALGLGSYKAGLFHLVTHAYSKALLFLGSGSVIHGMEPTVGYNPNKSQDMGYMGGIRKYMPVTGVTFLIGTLSLCGIPPFACFWSKDEILADAWAKTPILGWIAWFTAGLTAFYMFRMYFLTFEGDFRGAQHSKNDKKTTSKSGPHESSVNMVAPLVALSVPTIFIGFLGAPLLLGETSSLLFSNWLHINDLHINENELTWTEFALESLPSVGIALTGASIAWIIYGPHASRNRNLIEFLDPQKEGILGVILNNIYNWSLRRGYIDELYNKTFISGTRSIANFFFLFDQWVIDGVVNNIGLLSLFGGESTRYGEVGRTTAYLFVIVITTFSLFGFFFLLS</sequence>
<reference evidence="20" key="1">
    <citation type="journal article" date="2016" name="Front. Plant Sci.">
        <title>Comparative Chloroplast Genome Analyses of Streptophyte Green Algae Uncover Major Structural Alterations in the Klebsormidiophyceae, Coleochaetophyceae and Zygnematophyceae.</title>
        <authorList>
            <person name="Lemieux C."/>
            <person name="Otis C."/>
            <person name="Turmel M."/>
        </authorList>
    </citation>
    <scope>NUCLEOTIDE SEQUENCE</scope>
</reference>
<dbReference type="EMBL" id="KU646492">
    <property type="protein sequence ID" value="ANI25574.1"/>
    <property type="molecule type" value="Genomic_DNA"/>
</dbReference>
<dbReference type="InterPro" id="IPR002128">
    <property type="entry name" value="NADH_UbQ_OxRdtase_chlpt_su5_C"/>
</dbReference>
<evidence type="ECO:0000256" key="3">
    <source>
        <dbReference type="ARBA" id="ARBA00008200"/>
    </source>
</evidence>
<feature type="domain" description="NADH-Ubiquinone oxidoreductase (complex I) chain 5 N-terminal" evidence="18">
    <location>
        <begin position="92"/>
        <end position="142"/>
    </location>
</feature>
<dbReference type="PANTHER" id="PTHR42829:SF2">
    <property type="entry name" value="NADH-UBIQUINONE OXIDOREDUCTASE CHAIN 5"/>
    <property type="match status" value="1"/>
</dbReference>
<feature type="domain" description="NADH:ubiquinone/plastoquinone oxidoreductase chloroplast chain 5 C-terminal" evidence="19">
    <location>
        <begin position="485"/>
        <end position="636"/>
    </location>
</feature>
<evidence type="ECO:0000256" key="6">
    <source>
        <dbReference type="ARBA" id="ARBA00022692"/>
    </source>
</evidence>
<keyword evidence="16 20" id="KW-0150">Chloroplast</keyword>
<feature type="transmembrane region" description="Helical" evidence="16">
    <location>
        <begin position="307"/>
        <end position="326"/>
    </location>
</feature>
<comment type="catalytic activity">
    <reaction evidence="14 16">
        <text>a plastoquinone + NADPH + (n+1) H(+)(in) = a plastoquinol + NADP(+) + n H(+)(out)</text>
        <dbReference type="Rhea" id="RHEA:42612"/>
        <dbReference type="Rhea" id="RHEA-COMP:9561"/>
        <dbReference type="Rhea" id="RHEA-COMP:9562"/>
        <dbReference type="ChEBI" id="CHEBI:15378"/>
        <dbReference type="ChEBI" id="CHEBI:17757"/>
        <dbReference type="ChEBI" id="CHEBI:57783"/>
        <dbReference type="ChEBI" id="CHEBI:58349"/>
        <dbReference type="ChEBI" id="CHEBI:62192"/>
    </reaction>
</comment>
<evidence type="ECO:0000256" key="10">
    <source>
        <dbReference type="ARBA" id="ARBA00022967"/>
    </source>
</evidence>
<feature type="transmembrane region" description="Helical" evidence="16">
    <location>
        <begin position="556"/>
        <end position="574"/>
    </location>
</feature>
<dbReference type="InterPro" id="IPR001750">
    <property type="entry name" value="ND/Mrp_TM"/>
</dbReference>
<geneLocation type="chloroplast" evidence="20"/>
<evidence type="ECO:0000313" key="20">
    <source>
        <dbReference type="EMBL" id="ANI25574.1"/>
    </source>
</evidence>
<dbReference type="GO" id="GO:0042773">
    <property type="term" value="P:ATP synthesis coupled electron transport"/>
    <property type="evidence" value="ECO:0007669"/>
    <property type="project" value="InterPro"/>
</dbReference>
<gene>
    <name evidence="16 20" type="primary">ndhF</name>
</gene>
<evidence type="ECO:0000256" key="12">
    <source>
        <dbReference type="ARBA" id="ARBA00023027"/>
    </source>
</evidence>
<feature type="transmembrane region" description="Helical" evidence="16">
    <location>
        <begin position="138"/>
        <end position="157"/>
    </location>
</feature>
<feature type="transmembrane region" description="Helical" evidence="16">
    <location>
        <begin position="164"/>
        <end position="184"/>
    </location>
</feature>
<evidence type="ECO:0000259" key="19">
    <source>
        <dbReference type="Pfam" id="PF01010"/>
    </source>
</evidence>
<dbReference type="GO" id="GO:0015990">
    <property type="term" value="P:electron transport coupled proton transport"/>
    <property type="evidence" value="ECO:0007669"/>
    <property type="project" value="TreeGrafter"/>
</dbReference>
<dbReference type="InterPro" id="IPR003945">
    <property type="entry name" value="NU5C-like"/>
</dbReference>